<gene>
    <name evidence="2" type="ORF">NCGR_LOCUS47374</name>
</gene>
<dbReference type="PANTHER" id="PTHR48476:SF1">
    <property type="entry name" value="SHORT-CHAIN DEHYDROGENASE TIC 32, CHLOROPLASTIC-LIKE"/>
    <property type="match status" value="1"/>
</dbReference>
<reference evidence="2" key="1">
    <citation type="submission" date="2020-10" db="EMBL/GenBank/DDBJ databases">
        <authorList>
            <person name="Han B."/>
            <person name="Lu T."/>
            <person name="Zhao Q."/>
            <person name="Huang X."/>
            <person name="Zhao Y."/>
        </authorList>
    </citation>
    <scope>NUCLEOTIDE SEQUENCE</scope>
</reference>
<evidence type="ECO:0000313" key="2">
    <source>
        <dbReference type="EMBL" id="CAD6264069.1"/>
    </source>
</evidence>
<dbReference type="OrthoDB" id="191139at2759"/>
<dbReference type="InterPro" id="IPR036291">
    <property type="entry name" value="NAD(P)-bd_dom_sf"/>
</dbReference>
<evidence type="ECO:0000313" key="3">
    <source>
        <dbReference type="Proteomes" id="UP000604825"/>
    </source>
</evidence>
<dbReference type="AlphaFoldDB" id="A0A811R2Q9"/>
<protein>
    <submittedName>
        <fullName evidence="2">Uncharacterized protein</fullName>
    </submittedName>
</protein>
<dbReference type="EMBL" id="CAJGYO010000012">
    <property type="protein sequence ID" value="CAD6264069.1"/>
    <property type="molecule type" value="Genomic_DNA"/>
</dbReference>
<keyword evidence="3" id="KW-1185">Reference proteome</keyword>
<name>A0A811R2Q9_9POAL</name>
<dbReference type="InterPro" id="IPR055280">
    <property type="entry name" value="TIC32"/>
</dbReference>
<dbReference type="InterPro" id="IPR002347">
    <property type="entry name" value="SDR_fam"/>
</dbReference>
<proteinExistence type="predicted"/>
<dbReference type="PANTHER" id="PTHR48476">
    <property type="entry name" value="SHORT-CHAIN DEHYDROGENASE TIC 32, CHLOROPLASTIC-LIKE"/>
    <property type="match status" value="1"/>
</dbReference>
<feature type="compositionally biased region" description="Basic and acidic residues" evidence="1">
    <location>
        <begin position="146"/>
        <end position="166"/>
    </location>
</feature>
<dbReference type="Gene3D" id="3.40.50.720">
    <property type="entry name" value="NAD(P)-binding Rossmann-like Domain"/>
    <property type="match status" value="1"/>
</dbReference>
<dbReference type="Pfam" id="PF00106">
    <property type="entry name" value="adh_short"/>
    <property type="match status" value="1"/>
</dbReference>
<feature type="region of interest" description="Disordered" evidence="1">
    <location>
        <begin position="146"/>
        <end position="176"/>
    </location>
</feature>
<organism evidence="2 3">
    <name type="scientific">Miscanthus lutarioriparius</name>
    <dbReference type="NCBI Taxonomy" id="422564"/>
    <lineage>
        <taxon>Eukaryota</taxon>
        <taxon>Viridiplantae</taxon>
        <taxon>Streptophyta</taxon>
        <taxon>Embryophyta</taxon>
        <taxon>Tracheophyta</taxon>
        <taxon>Spermatophyta</taxon>
        <taxon>Magnoliopsida</taxon>
        <taxon>Liliopsida</taxon>
        <taxon>Poales</taxon>
        <taxon>Poaceae</taxon>
        <taxon>PACMAD clade</taxon>
        <taxon>Panicoideae</taxon>
        <taxon>Andropogonodae</taxon>
        <taxon>Andropogoneae</taxon>
        <taxon>Saccharinae</taxon>
        <taxon>Miscanthus</taxon>
    </lineage>
</organism>
<sequence length="327" mass="36580">MADACSKEYYYTFHRITSESMPKCLMCFIPSGNCIQSSSQLSNQGDAQLAKVSVRIPTSTDGTTAILKSQKLNLTSTGNSSTGALLTVTKLWADDSLTSNSSLPLELRKSKKSGKKSHISYMLTIYYFDREAITLQIHFFHDRSNKKQRSQDWERQRGKGHGDSPRRRTTGQLAKTRPWRVTTCSRTMKSFLDTGASSGIGAETCWVLALRGVHVIMGVRNPSAAERVREDILRQVPTAKIEILEVDLSSMSSVRRFVNEFNALDLPLNILIYNSILAYGQSKLANILHSSELSSRLKVDMLSVGRLPFMDLLYWKRKVEEVAGGGR</sequence>
<accession>A0A811R2Q9</accession>
<dbReference type="Proteomes" id="UP000604825">
    <property type="component" value="Unassembled WGS sequence"/>
</dbReference>
<evidence type="ECO:0000256" key="1">
    <source>
        <dbReference type="SAM" id="MobiDB-lite"/>
    </source>
</evidence>
<dbReference type="SUPFAM" id="SSF51735">
    <property type="entry name" value="NAD(P)-binding Rossmann-fold domains"/>
    <property type="match status" value="1"/>
</dbReference>
<comment type="caution">
    <text evidence="2">The sequence shown here is derived from an EMBL/GenBank/DDBJ whole genome shotgun (WGS) entry which is preliminary data.</text>
</comment>